<dbReference type="InterPro" id="IPR007991">
    <property type="entry name" value="RNA_pol_I_trans_ini_fac_RRN3"/>
</dbReference>
<dbReference type="GO" id="GO:0006361">
    <property type="term" value="P:transcription initiation at RNA polymerase I promoter"/>
    <property type="evidence" value="ECO:0007669"/>
    <property type="project" value="InterPro"/>
</dbReference>
<protein>
    <submittedName>
        <fullName evidence="2">Uncharacterized protein</fullName>
    </submittedName>
</protein>
<comment type="similarity">
    <text evidence="1">Belongs to the RRN3 family.</text>
</comment>
<name>A0A7S3IZD4_9SPIT</name>
<sequence length="420" mass="48918">MHLLVYQRFALKLSQMMSTHLCPVFEHKVYQHLVDQISNLDVEIKIKARRGAIQLVKAAPQSSSVDQRMILNNVLQKIQTKEQFSETMKTRQQDEKEVKVELMLKSLLDSIDEKCKQVNGSGKRSIQTFCEFFVDVCCAKILNISQSNYIQLVPLYILLKAKPFYDSGKTSKDSSFEVLFTTCFISHLIQRSFPSAYLPKGEQLINHQNKFLCIENRMRAWNYLCSLLSLRDVIDHSIFIRSLRFILNNHEVSVQMQNNALKQVAAGQKAVANAENKEGGDVVALHYTKLFHHSFVQGMLLVLTSQHELINLAEVQENRHHRTLLQKIIKLIFKQGQHSLVHCSQTILRDFLREFERNASISTYIFKDKQEMIQRVVRSQTQELQNASKIQVFEKIQRFMPYDNWELMHLSNLRTRMTVV</sequence>
<gene>
    <name evidence="2" type="ORF">SINC0208_LOCUS15532</name>
</gene>
<dbReference type="GO" id="GO:0005634">
    <property type="term" value="C:nucleus"/>
    <property type="evidence" value="ECO:0007669"/>
    <property type="project" value="TreeGrafter"/>
</dbReference>
<evidence type="ECO:0000256" key="1">
    <source>
        <dbReference type="ARBA" id="ARBA00010098"/>
    </source>
</evidence>
<proteinExistence type="inferred from homology"/>
<accession>A0A7S3IZD4</accession>
<dbReference type="AlphaFoldDB" id="A0A7S3IZD4"/>
<dbReference type="GO" id="GO:0001042">
    <property type="term" value="F:RNA polymerase I core binding"/>
    <property type="evidence" value="ECO:0007669"/>
    <property type="project" value="TreeGrafter"/>
</dbReference>
<dbReference type="PANTHER" id="PTHR12790">
    <property type="entry name" value="TRANSCRIPTION INITIATION FACTOR IA RRN3"/>
    <property type="match status" value="1"/>
</dbReference>
<dbReference type="PANTHER" id="PTHR12790:SF0">
    <property type="entry name" value="RNA POLYMERASE I-SPECIFIC TRANSCRIPTION INITIATION FACTOR RRN3-RELATED"/>
    <property type="match status" value="1"/>
</dbReference>
<dbReference type="GO" id="GO:0001181">
    <property type="term" value="F:RNA polymerase I general transcription initiation factor activity"/>
    <property type="evidence" value="ECO:0007669"/>
    <property type="project" value="InterPro"/>
</dbReference>
<reference evidence="2" key="1">
    <citation type="submission" date="2021-01" db="EMBL/GenBank/DDBJ databases">
        <authorList>
            <person name="Corre E."/>
            <person name="Pelletier E."/>
            <person name="Niang G."/>
            <person name="Scheremetjew M."/>
            <person name="Finn R."/>
            <person name="Kale V."/>
            <person name="Holt S."/>
            <person name="Cochrane G."/>
            <person name="Meng A."/>
            <person name="Brown T."/>
            <person name="Cohen L."/>
        </authorList>
    </citation>
    <scope>NUCLEOTIDE SEQUENCE</scope>
    <source>
        <strain evidence="2">S3</strain>
    </source>
</reference>
<dbReference type="EMBL" id="HBIH01038488">
    <property type="protein sequence ID" value="CAE0334893.1"/>
    <property type="molecule type" value="Transcribed_RNA"/>
</dbReference>
<evidence type="ECO:0000313" key="2">
    <source>
        <dbReference type="EMBL" id="CAE0334893.1"/>
    </source>
</evidence>
<organism evidence="2">
    <name type="scientific">Strombidium inclinatum</name>
    <dbReference type="NCBI Taxonomy" id="197538"/>
    <lineage>
        <taxon>Eukaryota</taxon>
        <taxon>Sar</taxon>
        <taxon>Alveolata</taxon>
        <taxon>Ciliophora</taxon>
        <taxon>Intramacronucleata</taxon>
        <taxon>Spirotrichea</taxon>
        <taxon>Oligotrichia</taxon>
        <taxon>Strombidiidae</taxon>
        <taxon>Strombidium</taxon>
    </lineage>
</organism>